<dbReference type="KEGG" id="gfm:Enr17x_24160"/>
<gene>
    <name evidence="3" type="ORF">Enr17x_24160</name>
</gene>
<keyword evidence="3" id="KW-0540">Nuclease</keyword>
<dbReference type="Gene3D" id="3.60.10.10">
    <property type="entry name" value="Endonuclease/exonuclease/phosphatase"/>
    <property type="match status" value="1"/>
</dbReference>
<keyword evidence="1" id="KW-0472">Membrane</keyword>
<feature type="transmembrane region" description="Helical" evidence="1">
    <location>
        <begin position="90"/>
        <end position="109"/>
    </location>
</feature>
<dbReference type="AlphaFoldDB" id="A0A518IB95"/>
<dbReference type="EMBL" id="CP037452">
    <property type="protein sequence ID" value="QDV50376.1"/>
    <property type="molecule type" value="Genomic_DNA"/>
</dbReference>
<feature type="domain" description="Endonuclease/exonuclease/phosphatase" evidence="2">
    <location>
        <begin position="144"/>
        <end position="332"/>
    </location>
</feature>
<keyword evidence="4" id="KW-1185">Reference proteome</keyword>
<keyword evidence="3" id="KW-0378">Hydrolase</keyword>
<dbReference type="Pfam" id="PF03372">
    <property type="entry name" value="Exo_endo_phos"/>
    <property type="match status" value="1"/>
</dbReference>
<organism evidence="3 4">
    <name type="scientific">Gimesia fumaroli</name>
    <dbReference type="NCBI Taxonomy" id="2527976"/>
    <lineage>
        <taxon>Bacteria</taxon>
        <taxon>Pseudomonadati</taxon>
        <taxon>Planctomycetota</taxon>
        <taxon>Planctomycetia</taxon>
        <taxon>Planctomycetales</taxon>
        <taxon>Planctomycetaceae</taxon>
        <taxon>Gimesia</taxon>
    </lineage>
</organism>
<dbReference type="OrthoDB" id="243209at2"/>
<keyword evidence="1" id="KW-1133">Transmembrane helix</keyword>
<dbReference type="InterPro" id="IPR036691">
    <property type="entry name" value="Endo/exonu/phosph_ase_sf"/>
</dbReference>
<accession>A0A518IB95</accession>
<dbReference type="RefSeq" id="WP_145308822.1">
    <property type="nucleotide sequence ID" value="NZ_CP037452.1"/>
</dbReference>
<dbReference type="GO" id="GO:0004527">
    <property type="term" value="F:exonuclease activity"/>
    <property type="evidence" value="ECO:0007669"/>
    <property type="project" value="UniProtKB-KW"/>
</dbReference>
<name>A0A518IB95_9PLAN</name>
<dbReference type="SUPFAM" id="SSF56219">
    <property type="entry name" value="DNase I-like"/>
    <property type="match status" value="1"/>
</dbReference>
<dbReference type="GO" id="GO:0004519">
    <property type="term" value="F:endonuclease activity"/>
    <property type="evidence" value="ECO:0007669"/>
    <property type="project" value="UniProtKB-KW"/>
</dbReference>
<evidence type="ECO:0000259" key="2">
    <source>
        <dbReference type="Pfam" id="PF03372"/>
    </source>
</evidence>
<feature type="transmembrane region" description="Helical" evidence="1">
    <location>
        <begin position="31"/>
        <end position="52"/>
    </location>
</feature>
<feature type="transmembrane region" description="Helical" evidence="1">
    <location>
        <begin position="64"/>
        <end position="84"/>
    </location>
</feature>
<keyword evidence="3" id="KW-0255">Endonuclease</keyword>
<evidence type="ECO:0000313" key="4">
    <source>
        <dbReference type="Proteomes" id="UP000318313"/>
    </source>
</evidence>
<sequence>MKSDQSTNSARTPSGASAQTSRAHSVRLRFWLLKPFILILSAGWVLALMIRLTVRDAEGLVPSLVFYLSPLILLSLGAASVFILSWYVRWHQIALVWLLLTLVSGSWCWNSQFQRHHTSSGILEGNPTELRVHFWNIGDRIWGMDRVLDELKAVDADLIGLVEAGADSEKMKLFWKESFPEHPYQFVKEGLVFLSRVPISSQSSGVLAKMGKYERFDLILPQSSQVKMSVYLVDIKSTILRSRKSALQELANRVSETDDRPLLVLGDFNTPSDSVHFKPVRRTLKNSFEVAGNGYMPTWPLPLPVLDLDGIWANQFIKVLSAENRWTWVSDHRPVVTQVEMESRPIDRGASVN</sequence>
<evidence type="ECO:0000256" key="1">
    <source>
        <dbReference type="SAM" id="Phobius"/>
    </source>
</evidence>
<reference evidence="3 4" key="1">
    <citation type="submission" date="2019-03" db="EMBL/GenBank/DDBJ databases">
        <title>Deep-cultivation of Planctomycetes and their phenomic and genomic characterization uncovers novel biology.</title>
        <authorList>
            <person name="Wiegand S."/>
            <person name="Jogler M."/>
            <person name="Boedeker C."/>
            <person name="Pinto D."/>
            <person name="Vollmers J."/>
            <person name="Rivas-Marin E."/>
            <person name="Kohn T."/>
            <person name="Peeters S.H."/>
            <person name="Heuer A."/>
            <person name="Rast P."/>
            <person name="Oberbeckmann S."/>
            <person name="Bunk B."/>
            <person name="Jeske O."/>
            <person name="Meyerdierks A."/>
            <person name="Storesund J.E."/>
            <person name="Kallscheuer N."/>
            <person name="Luecker S."/>
            <person name="Lage O.M."/>
            <person name="Pohl T."/>
            <person name="Merkel B.J."/>
            <person name="Hornburger P."/>
            <person name="Mueller R.-W."/>
            <person name="Bruemmer F."/>
            <person name="Labrenz M."/>
            <person name="Spormann A.M."/>
            <person name="Op den Camp H."/>
            <person name="Overmann J."/>
            <person name="Amann R."/>
            <person name="Jetten M.S.M."/>
            <person name="Mascher T."/>
            <person name="Medema M.H."/>
            <person name="Devos D.P."/>
            <person name="Kaster A.-K."/>
            <person name="Ovreas L."/>
            <person name="Rohde M."/>
            <person name="Galperin M.Y."/>
            <person name="Jogler C."/>
        </authorList>
    </citation>
    <scope>NUCLEOTIDE SEQUENCE [LARGE SCALE GENOMIC DNA]</scope>
    <source>
        <strain evidence="3 4">Enr17</strain>
    </source>
</reference>
<protein>
    <submittedName>
        <fullName evidence="3">Endonuclease/Exonuclease/phosphatase family protein</fullName>
    </submittedName>
</protein>
<dbReference type="InterPro" id="IPR005135">
    <property type="entry name" value="Endo/exonuclease/phosphatase"/>
</dbReference>
<keyword evidence="3" id="KW-0269">Exonuclease</keyword>
<proteinExistence type="predicted"/>
<keyword evidence="1" id="KW-0812">Transmembrane</keyword>
<evidence type="ECO:0000313" key="3">
    <source>
        <dbReference type="EMBL" id="QDV50376.1"/>
    </source>
</evidence>
<dbReference type="Proteomes" id="UP000318313">
    <property type="component" value="Chromosome"/>
</dbReference>